<protein>
    <submittedName>
        <fullName evidence="2">Uncharacterized protein</fullName>
    </submittedName>
</protein>
<dbReference type="Proteomes" id="UP001364617">
    <property type="component" value="Unassembled WGS sequence"/>
</dbReference>
<proteinExistence type="predicted"/>
<dbReference type="AlphaFoldDB" id="A0AAN9GVM3"/>
<feature type="compositionally biased region" description="Low complexity" evidence="1">
    <location>
        <begin position="25"/>
        <end position="36"/>
    </location>
</feature>
<accession>A0AAN9GVM3</accession>
<name>A0AAN9GVM3_9TELE</name>
<keyword evidence="3" id="KW-1185">Reference proteome</keyword>
<reference evidence="2 3" key="1">
    <citation type="submission" date="2024-02" db="EMBL/GenBank/DDBJ databases">
        <title>Chromosome-level genome assembly of the Eurasian Minnow (Phoxinus phoxinus).</title>
        <authorList>
            <person name="Oriowo T.O."/>
            <person name="Martin S."/>
            <person name="Stange M."/>
            <person name="Chrysostomakis Y."/>
            <person name="Brown T."/>
            <person name="Winkler S."/>
            <person name="Kukowka S."/>
            <person name="Myers E.W."/>
            <person name="Bohne A."/>
        </authorList>
    </citation>
    <scope>NUCLEOTIDE SEQUENCE [LARGE SCALE GENOMIC DNA]</scope>
    <source>
        <strain evidence="2">ZFMK-TIS-60720</strain>
        <tissue evidence="2">Whole Organism</tissue>
    </source>
</reference>
<evidence type="ECO:0000256" key="1">
    <source>
        <dbReference type="SAM" id="MobiDB-lite"/>
    </source>
</evidence>
<comment type="caution">
    <text evidence="2">The sequence shown here is derived from an EMBL/GenBank/DDBJ whole genome shotgun (WGS) entry which is preliminary data.</text>
</comment>
<evidence type="ECO:0000313" key="2">
    <source>
        <dbReference type="EMBL" id="KAK7127872.1"/>
    </source>
</evidence>
<sequence>MVAPQAAACMRSEKTGEPAFYQNQTTTASTTATASAPVHKLFRK</sequence>
<evidence type="ECO:0000313" key="3">
    <source>
        <dbReference type="Proteomes" id="UP001364617"/>
    </source>
</evidence>
<organism evidence="2 3">
    <name type="scientific">Phoxinus phoxinus</name>
    <name type="common">Eurasian minnow</name>
    <dbReference type="NCBI Taxonomy" id="58324"/>
    <lineage>
        <taxon>Eukaryota</taxon>
        <taxon>Metazoa</taxon>
        <taxon>Chordata</taxon>
        <taxon>Craniata</taxon>
        <taxon>Vertebrata</taxon>
        <taxon>Euteleostomi</taxon>
        <taxon>Actinopterygii</taxon>
        <taxon>Neopterygii</taxon>
        <taxon>Teleostei</taxon>
        <taxon>Ostariophysi</taxon>
        <taxon>Cypriniformes</taxon>
        <taxon>Leuciscidae</taxon>
        <taxon>Phoxininae</taxon>
        <taxon>Phoxinus</taxon>
    </lineage>
</organism>
<dbReference type="EMBL" id="JAYKXH010000022">
    <property type="protein sequence ID" value="KAK7127872.1"/>
    <property type="molecule type" value="Genomic_DNA"/>
</dbReference>
<gene>
    <name evidence="2" type="ORF">R3I93_020451</name>
</gene>
<feature type="region of interest" description="Disordered" evidence="1">
    <location>
        <begin position="20"/>
        <end position="44"/>
    </location>
</feature>